<evidence type="ECO:0000256" key="2">
    <source>
        <dbReference type="SAM" id="MobiDB-lite"/>
    </source>
</evidence>
<dbReference type="PROSITE" id="PS51318">
    <property type="entry name" value="TAT"/>
    <property type="match status" value="1"/>
</dbReference>
<comment type="caution">
    <text evidence="3">The sequence shown here is derived from an EMBL/GenBank/DDBJ whole genome shotgun (WGS) entry which is preliminary data.</text>
</comment>
<dbReference type="EMBL" id="JAMQOS010000001">
    <property type="protein sequence ID" value="MDS0281647.1"/>
    <property type="molecule type" value="Genomic_DNA"/>
</dbReference>
<evidence type="ECO:0008006" key="5">
    <source>
        <dbReference type="Google" id="ProtNLM"/>
    </source>
</evidence>
<dbReference type="InterPro" id="IPR006311">
    <property type="entry name" value="TAT_signal"/>
</dbReference>
<keyword evidence="4" id="KW-1185">Reference proteome</keyword>
<reference evidence="3 4" key="1">
    <citation type="submission" date="2022-06" db="EMBL/GenBank/DDBJ databases">
        <title>Halomicroarcula sp. a new haloarchaeum isolate from saline soil.</title>
        <authorList>
            <person name="Strakova D."/>
            <person name="Galisteo C."/>
            <person name="Sanchez-Porro C."/>
            <person name="Ventosa A."/>
        </authorList>
    </citation>
    <scope>NUCLEOTIDE SEQUENCE [LARGE SCALE GENOMIC DNA]</scope>
    <source>
        <strain evidence="3 4">S3CR25-11</strain>
    </source>
</reference>
<feature type="compositionally biased region" description="Basic and acidic residues" evidence="2">
    <location>
        <begin position="1"/>
        <end position="17"/>
    </location>
</feature>
<accession>A0ABU2FN18</accession>
<dbReference type="PANTHER" id="PTHR30006:SF2">
    <property type="entry name" value="ABC TRANSPORTER SUBSTRATE-BINDING PROTEIN"/>
    <property type="match status" value="1"/>
</dbReference>
<feature type="region of interest" description="Disordered" evidence="2">
    <location>
        <begin position="1"/>
        <end position="20"/>
    </location>
</feature>
<sequence>MTDRRLATERQQTDTDRPTNLSRRAMLATGGVAASAALVGCLGGSGESKEGPDPPWTTEALAETIDDGATVTIYAGTGDAKQWQDLVSVINDEFGTSVEADVFASDAGRVSQRFLQENQTGNHQADLVTKANDIRDRIVSEGASVAEQYYELDLDENFWFNDVLPAERQLSFMVAAYNGGAGLCLPINETYFEEHGLDYPTTYNDLFDGQYEGMTTKLPGYIVATEVGWIIDYHADERGMDNDEWITALADHLEFSGSSSHTAGAREVAQGNAPMMIYNFPWVVSPFVADQPLRGHFVDPVKSDALAGEMAINTNAPNPWVARYVLSAMLEESVQRRMIPDVTDQVPVRVDLDYSPQNPDPYTQARLNAELTTIGFYEDGDYGVVGQTAKDNGAFDV</sequence>
<protein>
    <recommendedName>
        <fullName evidence="5">Extracellular solute-binding protein</fullName>
    </recommendedName>
</protein>
<proteinExistence type="predicted"/>
<dbReference type="RefSeq" id="WP_310899481.1">
    <property type="nucleotide sequence ID" value="NZ_JAMQOS010000001.1"/>
</dbReference>
<name>A0ABU2FN18_9EURY</name>
<keyword evidence="1" id="KW-0732">Signal</keyword>
<dbReference type="Proteomes" id="UP001268864">
    <property type="component" value="Unassembled WGS sequence"/>
</dbReference>
<dbReference type="PANTHER" id="PTHR30006">
    <property type="entry name" value="THIAMINE-BINDING PERIPLASMIC PROTEIN-RELATED"/>
    <property type="match status" value="1"/>
</dbReference>
<evidence type="ECO:0000256" key="1">
    <source>
        <dbReference type="ARBA" id="ARBA00022729"/>
    </source>
</evidence>
<organism evidence="3 4">
    <name type="scientific">Haloarcula onubensis</name>
    <dbReference type="NCBI Taxonomy" id="2950539"/>
    <lineage>
        <taxon>Archaea</taxon>
        <taxon>Methanobacteriati</taxon>
        <taxon>Methanobacteriota</taxon>
        <taxon>Stenosarchaea group</taxon>
        <taxon>Halobacteria</taxon>
        <taxon>Halobacteriales</taxon>
        <taxon>Haloarculaceae</taxon>
        <taxon>Haloarcula</taxon>
    </lineage>
</organism>
<dbReference type="Gene3D" id="3.40.190.10">
    <property type="entry name" value="Periplasmic binding protein-like II"/>
    <property type="match status" value="2"/>
</dbReference>
<evidence type="ECO:0000313" key="3">
    <source>
        <dbReference type="EMBL" id="MDS0281647.1"/>
    </source>
</evidence>
<gene>
    <name evidence="3" type="ORF">NDI86_05885</name>
</gene>
<dbReference type="SUPFAM" id="SSF53850">
    <property type="entry name" value="Periplasmic binding protein-like II"/>
    <property type="match status" value="1"/>
</dbReference>
<evidence type="ECO:0000313" key="4">
    <source>
        <dbReference type="Proteomes" id="UP001268864"/>
    </source>
</evidence>